<dbReference type="GO" id="GO:0003824">
    <property type="term" value="F:catalytic activity"/>
    <property type="evidence" value="ECO:0007669"/>
    <property type="project" value="InterPro"/>
</dbReference>
<protein>
    <submittedName>
        <fullName evidence="2">PUA domain (Predicted RNA-binding domain)</fullName>
    </submittedName>
</protein>
<evidence type="ECO:0000259" key="1">
    <source>
        <dbReference type="Pfam" id="PF01507"/>
    </source>
</evidence>
<dbReference type="InterPro" id="IPR014729">
    <property type="entry name" value="Rossmann-like_a/b/a_fold"/>
</dbReference>
<dbReference type="Proteomes" id="UP000095598">
    <property type="component" value="Unassembled WGS sequence"/>
</dbReference>
<evidence type="ECO:0000313" key="3">
    <source>
        <dbReference type="Proteomes" id="UP000095598"/>
    </source>
</evidence>
<dbReference type="SUPFAM" id="SSF52402">
    <property type="entry name" value="Adenine nucleotide alpha hydrolases-like"/>
    <property type="match status" value="1"/>
</dbReference>
<evidence type="ECO:0000313" key="2">
    <source>
        <dbReference type="EMBL" id="CUN07299.1"/>
    </source>
</evidence>
<organism evidence="2 3">
    <name type="scientific">Anaerostipes hadrus</name>
    <dbReference type="NCBI Taxonomy" id="649756"/>
    <lineage>
        <taxon>Bacteria</taxon>
        <taxon>Bacillati</taxon>
        <taxon>Bacillota</taxon>
        <taxon>Clostridia</taxon>
        <taxon>Lachnospirales</taxon>
        <taxon>Lachnospiraceae</taxon>
        <taxon>Anaerostipes</taxon>
    </lineage>
</organism>
<dbReference type="RefSeq" id="WP_330380443.1">
    <property type="nucleotide sequence ID" value="NZ_CYXT01000020.1"/>
</dbReference>
<dbReference type="PANTHER" id="PTHR43196">
    <property type="entry name" value="SULFATE ADENYLYLTRANSFERASE SUBUNIT 2"/>
    <property type="match status" value="1"/>
</dbReference>
<accession>A0A173TY56</accession>
<name>A0A173TY56_ANAHA</name>
<proteinExistence type="predicted"/>
<dbReference type="InterPro" id="IPR002500">
    <property type="entry name" value="PAPS_reduct_dom"/>
</dbReference>
<dbReference type="PANTHER" id="PTHR43196:SF2">
    <property type="entry name" value="PHOSPHOADENOSINE PHOSPHOSULFATE REDUCTASE"/>
    <property type="match status" value="1"/>
</dbReference>
<dbReference type="Pfam" id="PF01507">
    <property type="entry name" value="PAPS_reduct"/>
    <property type="match status" value="1"/>
</dbReference>
<dbReference type="AlphaFoldDB" id="A0A173TY56"/>
<sequence>MKYSTVTPQRTHHKQCGMSVTISRNWKRGGIKCSINYPRKPDGTRITMWNLIPRKLMPPTRLVRYCCKELKETAGMGRYVATGVRWDESTKRKHTRSEFEKVGESVKTKELFDDSVILNNDNDSKRRITELCMQKHKMIVNPIVDWKEEDIWNYIDQEHICTNELYQCGYKRVGCIGCPMAGRKGRLKEFYDFPTFKLNYIRAFDRMLEARKAKNLSTRWESGEEVFLWWIEDKNVAGQREFKVTENGQLMW</sequence>
<dbReference type="EMBL" id="CYXT01000020">
    <property type="protein sequence ID" value="CUN07299.1"/>
    <property type="molecule type" value="Genomic_DNA"/>
</dbReference>
<gene>
    <name evidence="2" type="ORF">ERS852425_02439</name>
</gene>
<dbReference type="Gene3D" id="3.40.50.620">
    <property type="entry name" value="HUPs"/>
    <property type="match status" value="1"/>
</dbReference>
<reference evidence="2 3" key="1">
    <citation type="submission" date="2015-09" db="EMBL/GenBank/DDBJ databases">
        <authorList>
            <consortium name="Pathogen Informatics"/>
        </authorList>
    </citation>
    <scope>NUCLEOTIDE SEQUENCE [LARGE SCALE GENOMIC DNA]</scope>
    <source>
        <strain evidence="2 3">2789STDY5608868</strain>
    </source>
</reference>
<feature type="domain" description="Phosphoadenosine phosphosulphate reductase" evidence="1">
    <location>
        <begin position="78"/>
        <end position="180"/>
    </location>
</feature>
<dbReference type="InterPro" id="IPR050128">
    <property type="entry name" value="Sulfate_adenylyltrnsfr_sub2"/>
</dbReference>